<accession>A0A1W2GJ03</accession>
<dbReference type="AlphaFoldDB" id="A0A1W2GJ03"/>
<proteinExistence type="predicted"/>
<dbReference type="Proteomes" id="UP000192472">
    <property type="component" value="Unassembled WGS sequence"/>
</dbReference>
<organism evidence="1 2">
    <name type="scientific">Reichenbachiella faecimaris</name>
    <dbReference type="NCBI Taxonomy" id="692418"/>
    <lineage>
        <taxon>Bacteria</taxon>
        <taxon>Pseudomonadati</taxon>
        <taxon>Bacteroidota</taxon>
        <taxon>Cytophagia</taxon>
        <taxon>Cytophagales</taxon>
        <taxon>Reichenbachiellaceae</taxon>
        <taxon>Reichenbachiella</taxon>
    </lineage>
</organism>
<keyword evidence="2" id="KW-1185">Reference proteome</keyword>
<dbReference type="RefSeq" id="WP_139793898.1">
    <property type="nucleotide sequence ID" value="NZ_FWYF01000003.1"/>
</dbReference>
<name>A0A1W2GJ03_REIFA</name>
<gene>
    <name evidence="1" type="ORF">SAMN04488029_2833</name>
</gene>
<reference evidence="1 2" key="1">
    <citation type="submission" date="2017-04" db="EMBL/GenBank/DDBJ databases">
        <authorList>
            <person name="Afonso C.L."/>
            <person name="Miller P.J."/>
            <person name="Scott M.A."/>
            <person name="Spackman E."/>
            <person name="Goraichik I."/>
            <person name="Dimitrov K.M."/>
            <person name="Suarez D.L."/>
            <person name="Swayne D.E."/>
        </authorList>
    </citation>
    <scope>NUCLEOTIDE SEQUENCE [LARGE SCALE GENOMIC DNA]</scope>
    <source>
        <strain evidence="1 2">DSM 26133</strain>
    </source>
</reference>
<evidence type="ECO:0000313" key="2">
    <source>
        <dbReference type="Proteomes" id="UP000192472"/>
    </source>
</evidence>
<dbReference type="EMBL" id="FWYF01000003">
    <property type="protein sequence ID" value="SMD36328.1"/>
    <property type="molecule type" value="Genomic_DNA"/>
</dbReference>
<evidence type="ECO:0000313" key="1">
    <source>
        <dbReference type="EMBL" id="SMD36328.1"/>
    </source>
</evidence>
<sequence length="117" mass="13018">MAGYSLINHKGKEILYVDYTGMGKDEILKVMDDATAYALELNRPMLRLSNMTDVFAVKEVVEKAKESGKTTNHLTIKRAAVGITGAKKVLFNAFNRFSGNNTRAFDSVDDAKDWLVI</sequence>
<evidence type="ECO:0008006" key="3">
    <source>
        <dbReference type="Google" id="ProtNLM"/>
    </source>
</evidence>
<dbReference type="OrthoDB" id="980079at2"/>
<protein>
    <recommendedName>
        <fullName evidence="3">SpoIIAA-like</fullName>
    </recommendedName>
</protein>